<reference evidence="1" key="1">
    <citation type="journal article" date="2015" name="Nature">
        <title>Complex archaea that bridge the gap between prokaryotes and eukaryotes.</title>
        <authorList>
            <person name="Spang A."/>
            <person name="Saw J.H."/>
            <person name="Jorgensen S.L."/>
            <person name="Zaremba-Niedzwiedzka K."/>
            <person name="Martijn J."/>
            <person name="Lind A.E."/>
            <person name="van Eijk R."/>
            <person name="Schleper C."/>
            <person name="Guy L."/>
            <person name="Ettema T.J."/>
        </authorList>
    </citation>
    <scope>NUCLEOTIDE SEQUENCE</scope>
</reference>
<dbReference type="EMBL" id="LAZR01064244">
    <property type="protein sequence ID" value="KKK57907.1"/>
    <property type="molecule type" value="Genomic_DNA"/>
</dbReference>
<dbReference type="AlphaFoldDB" id="A0A0F8WM33"/>
<sequence length="355" mass="36864">VPIDLTDAVGVFVVTKQQSDAYLVIDPDYSPDITILDRDVVASHLSEVAGSTGRKLGVMTFQTEIRSNGTTDAVLAPATGVLLRGCGMAQTKYGETGNELETIIDDVAIPLNKPTGAFTYTKGVAYAGTRPRVVVLRCTTGGGTGVAAFTVYSPPVGNQVGVLTSAVVMTDAGAFVLAESASITPTITTDFAVGDTFVINVAPAGHFYMPVSSGVESLSLEMFFAGLKHSMTGARGTFTAEGEAGAFGTFSWTFTGDFVTPVDEALPSDQVFETQVPQQVELANVTAIGGVDFPVVTDLAAALPTEFALCAQAFGFDIGNDVQPRECINGANSLEGAVITDRSASATFNPESELV</sequence>
<evidence type="ECO:0000313" key="1">
    <source>
        <dbReference type="EMBL" id="KKK57907.1"/>
    </source>
</evidence>
<organism evidence="1">
    <name type="scientific">marine sediment metagenome</name>
    <dbReference type="NCBI Taxonomy" id="412755"/>
    <lineage>
        <taxon>unclassified sequences</taxon>
        <taxon>metagenomes</taxon>
        <taxon>ecological metagenomes</taxon>
    </lineage>
</organism>
<proteinExistence type="predicted"/>
<feature type="non-terminal residue" evidence="1">
    <location>
        <position position="355"/>
    </location>
</feature>
<accession>A0A0F8WM33</accession>
<gene>
    <name evidence="1" type="ORF">LCGC14_3049770</name>
</gene>
<comment type="caution">
    <text evidence="1">The sequence shown here is derived from an EMBL/GenBank/DDBJ whole genome shotgun (WGS) entry which is preliminary data.</text>
</comment>
<protein>
    <submittedName>
        <fullName evidence="1">Uncharacterized protein</fullName>
    </submittedName>
</protein>
<name>A0A0F8WM33_9ZZZZ</name>
<feature type="non-terminal residue" evidence="1">
    <location>
        <position position="1"/>
    </location>
</feature>